<dbReference type="InterPro" id="IPR027843">
    <property type="entry name" value="DUF4440"/>
</dbReference>
<dbReference type="Gene3D" id="3.10.450.50">
    <property type="match status" value="1"/>
</dbReference>
<dbReference type="Pfam" id="PF14534">
    <property type="entry name" value="DUF4440"/>
    <property type="match status" value="1"/>
</dbReference>
<protein>
    <recommendedName>
        <fullName evidence="1">DUF4440 domain-containing protein</fullName>
    </recommendedName>
</protein>
<dbReference type="OrthoDB" id="121974at2"/>
<organism evidence="2 3">
    <name type="scientific">Candidatus Kurthia intestinigallinarum</name>
    <dbReference type="NCBI Taxonomy" id="1562256"/>
    <lineage>
        <taxon>Bacteria</taxon>
        <taxon>Bacillati</taxon>
        <taxon>Bacillota</taxon>
        <taxon>Bacilli</taxon>
        <taxon>Bacillales</taxon>
        <taxon>Caryophanaceae</taxon>
        <taxon>Kurthia</taxon>
    </lineage>
</organism>
<evidence type="ECO:0000313" key="3">
    <source>
        <dbReference type="Proteomes" id="UP000288623"/>
    </source>
</evidence>
<feature type="domain" description="DUF4440" evidence="1">
    <location>
        <begin position="8"/>
        <end position="101"/>
    </location>
</feature>
<keyword evidence="3" id="KW-1185">Reference proteome</keyword>
<dbReference type="SUPFAM" id="SSF54427">
    <property type="entry name" value="NTF2-like"/>
    <property type="match status" value="1"/>
</dbReference>
<dbReference type="Proteomes" id="UP000288623">
    <property type="component" value="Unassembled WGS sequence"/>
</dbReference>
<accession>A0A433RV17</accession>
<dbReference type="EMBL" id="JTFC01000027">
    <property type="protein sequence ID" value="RUS57132.1"/>
    <property type="molecule type" value="Genomic_DNA"/>
</dbReference>
<dbReference type="AlphaFoldDB" id="A0A433RV17"/>
<dbReference type="InterPro" id="IPR032710">
    <property type="entry name" value="NTF2-like_dom_sf"/>
</dbReference>
<comment type="caution">
    <text evidence="2">The sequence shown here is derived from an EMBL/GenBank/DDBJ whole genome shotgun (WGS) entry which is preliminary data.</text>
</comment>
<gene>
    <name evidence="2" type="ORF">QI30_07685</name>
</gene>
<name>A0A433RV17_9BACL</name>
<proteinExistence type="predicted"/>
<evidence type="ECO:0000313" key="2">
    <source>
        <dbReference type="EMBL" id="RUS57132.1"/>
    </source>
</evidence>
<reference evidence="2 3" key="1">
    <citation type="submission" date="2014-11" db="EMBL/GenBank/DDBJ databases">
        <title>Genome sequence and analysis of novel Kurthia sp.</title>
        <authorList>
            <person name="Lawson J.N."/>
            <person name="Gonzalez J.E."/>
            <person name="Rinauldi L."/>
            <person name="Xuan Z."/>
            <person name="Firman A."/>
            <person name="Shaddox L."/>
            <person name="Trudeau A."/>
            <person name="Shah S."/>
            <person name="Reiman D."/>
        </authorList>
    </citation>
    <scope>NUCLEOTIDE SEQUENCE [LARGE SCALE GENOMIC DNA]</scope>
    <source>
        <strain evidence="2 3">3B1D</strain>
    </source>
</reference>
<evidence type="ECO:0000259" key="1">
    <source>
        <dbReference type="Pfam" id="PF14534"/>
    </source>
</evidence>
<sequence length="109" mass="12879">MNEEIFALERRLMKRTRQDFEQLLADDFYEIGTSGKTYTKGIELDTLLENTVVTELPDILNFRIHELSATVIQALYDTVEFSGRRSHRSSLWRKTNDTWQLFFHQGTSF</sequence>
<dbReference type="RefSeq" id="WP_126990363.1">
    <property type="nucleotide sequence ID" value="NZ_JTFC01000027.1"/>
</dbReference>